<evidence type="ECO:0000259" key="13">
    <source>
        <dbReference type="Pfam" id="PF07732"/>
    </source>
</evidence>
<feature type="compositionally biased region" description="Pro residues" evidence="12">
    <location>
        <begin position="21"/>
        <end position="37"/>
    </location>
</feature>
<evidence type="ECO:0000256" key="8">
    <source>
        <dbReference type="ARBA" id="ARBA00022737"/>
    </source>
</evidence>
<evidence type="ECO:0000256" key="7">
    <source>
        <dbReference type="ARBA" id="ARBA00022723"/>
    </source>
</evidence>
<dbReference type="CDD" id="cd11020">
    <property type="entry name" value="CuRO_1_CuNIR"/>
    <property type="match status" value="1"/>
</dbReference>
<feature type="domain" description="EfeO-type cupredoxin-like" evidence="14">
    <location>
        <begin position="72"/>
        <end position="140"/>
    </location>
</feature>
<comment type="subunit">
    <text evidence="4">Homotrimer.</text>
</comment>
<dbReference type="PRINTS" id="PR00695">
    <property type="entry name" value="CUNO2RDTASE"/>
</dbReference>
<reference evidence="15" key="1">
    <citation type="submission" date="2021-04" db="EMBL/GenBank/DDBJ databases">
        <title>Biosynthetic gene clusters of Dactylosporangioum roseum.</title>
        <authorList>
            <person name="Hartkoorn R.C."/>
            <person name="Beaudoing E."/>
            <person name="Hot D."/>
            <person name="Moureu S."/>
        </authorList>
    </citation>
    <scope>NUCLEOTIDE SEQUENCE</scope>
    <source>
        <strain evidence="15">NRRL B-16295</strain>
    </source>
</reference>
<dbReference type="InterPro" id="IPR028096">
    <property type="entry name" value="EfeO_Cupredoxin"/>
</dbReference>
<evidence type="ECO:0000256" key="5">
    <source>
        <dbReference type="ARBA" id="ARBA00011882"/>
    </source>
</evidence>
<dbReference type="EC" id="1.7.2.1" evidence="5"/>
<comment type="catalytic activity">
    <reaction evidence="11">
        <text>nitric oxide + Fe(III)-[cytochrome c] + H2O = Fe(II)-[cytochrome c] + nitrite + 2 H(+)</text>
        <dbReference type="Rhea" id="RHEA:15233"/>
        <dbReference type="Rhea" id="RHEA-COMP:10350"/>
        <dbReference type="Rhea" id="RHEA-COMP:14399"/>
        <dbReference type="ChEBI" id="CHEBI:15377"/>
        <dbReference type="ChEBI" id="CHEBI:15378"/>
        <dbReference type="ChEBI" id="CHEBI:16301"/>
        <dbReference type="ChEBI" id="CHEBI:16480"/>
        <dbReference type="ChEBI" id="CHEBI:29033"/>
        <dbReference type="ChEBI" id="CHEBI:29034"/>
        <dbReference type="EC" id="1.7.2.1"/>
    </reaction>
</comment>
<comment type="cofactor">
    <cofactor evidence="1">
        <name>Cu(+)</name>
        <dbReference type="ChEBI" id="CHEBI:49552"/>
    </cofactor>
</comment>
<dbReference type="InterPro" id="IPR008972">
    <property type="entry name" value="Cupredoxin"/>
</dbReference>
<comment type="cofactor">
    <cofactor evidence="2">
        <name>Cu(2+)</name>
        <dbReference type="ChEBI" id="CHEBI:29036"/>
    </cofactor>
</comment>
<name>A0ABY5ZFE8_9ACTN</name>
<keyword evidence="8" id="KW-0677">Repeat</keyword>
<accession>A0ABY5ZFE8</accession>
<evidence type="ECO:0000256" key="4">
    <source>
        <dbReference type="ARBA" id="ARBA00011233"/>
    </source>
</evidence>
<evidence type="ECO:0000313" key="15">
    <source>
        <dbReference type="EMBL" id="UWZ40809.1"/>
    </source>
</evidence>
<dbReference type="Pfam" id="PF13473">
    <property type="entry name" value="Cupredoxin_1"/>
    <property type="match status" value="1"/>
</dbReference>
<evidence type="ECO:0000313" key="16">
    <source>
        <dbReference type="Proteomes" id="UP001058271"/>
    </source>
</evidence>
<keyword evidence="9" id="KW-0560">Oxidoreductase</keyword>
<keyword evidence="16" id="KW-1185">Reference proteome</keyword>
<dbReference type="EMBL" id="CP073721">
    <property type="protein sequence ID" value="UWZ40809.1"/>
    <property type="molecule type" value="Genomic_DNA"/>
</dbReference>
<gene>
    <name evidence="15" type="ORF">Drose_37225</name>
</gene>
<dbReference type="Pfam" id="PF07732">
    <property type="entry name" value="Cu-oxidase_3"/>
    <property type="match status" value="1"/>
</dbReference>
<dbReference type="Proteomes" id="UP001058271">
    <property type="component" value="Chromosome"/>
</dbReference>
<evidence type="ECO:0000256" key="11">
    <source>
        <dbReference type="ARBA" id="ARBA00049340"/>
    </source>
</evidence>
<evidence type="ECO:0000256" key="6">
    <source>
        <dbReference type="ARBA" id="ARBA00017290"/>
    </source>
</evidence>
<feature type="compositionally biased region" description="Pro residues" evidence="12">
    <location>
        <begin position="1"/>
        <end position="10"/>
    </location>
</feature>
<evidence type="ECO:0000256" key="9">
    <source>
        <dbReference type="ARBA" id="ARBA00023002"/>
    </source>
</evidence>
<keyword evidence="7" id="KW-0479">Metal-binding</keyword>
<dbReference type="SUPFAM" id="SSF49503">
    <property type="entry name" value="Cupredoxins"/>
    <property type="match status" value="3"/>
</dbReference>
<evidence type="ECO:0000256" key="2">
    <source>
        <dbReference type="ARBA" id="ARBA00001973"/>
    </source>
</evidence>
<dbReference type="InterPro" id="IPR045087">
    <property type="entry name" value="Cu-oxidase_fam"/>
</dbReference>
<dbReference type="CDD" id="cd04208">
    <property type="entry name" value="CuRO_2_CuNIR"/>
    <property type="match status" value="1"/>
</dbReference>
<comment type="similarity">
    <text evidence="3">Belongs to the multicopper oxidase family.</text>
</comment>
<dbReference type="PANTHER" id="PTHR11709">
    <property type="entry name" value="MULTI-COPPER OXIDASE"/>
    <property type="match status" value="1"/>
</dbReference>
<evidence type="ECO:0000256" key="1">
    <source>
        <dbReference type="ARBA" id="ARBA00001960"/>
    </source>
</evidence>
<dbReference type="Gene3D" id="2.60.40.420">
    <property type="entry name" value="Cupredoxins - blue copper proteins"/>
    <property type="match status" value="3"/>
</dbReference>
<organism evidence="15 16">
    <name type="scientific">Dactylosporangium roseum</name>
    <dbReference type="NCBI Taxonomy" id="47989"/>
    <lineage>
        <taxon>Bacteria</taxon>
        <taxon>Bacillati</taxon>
        <taxon>Actinomycetota</taxon>
        <taxon>Actinomycetes</taxon>
        <taxon>Micromonosporales</taxon>
        <taxon>Micromonosporaceae</taxon>
        <taxon>Dactylosporangium</taxon>
    </lineage>
</organism>
<keyword evidence="10" id="KW-0186">Copper</keyword>
<dbReference type="InterPro" id="IPR001287">
    <property type="entry name" value="NO2-reductase_Cu"/>
</dbReference>
<dbReference type="PANTHER" id="PTHR11709:SF394">
    <property type="entry name" value="FI03373P-RELATED"/>
    <property type="match status" value="1"/>
</dbReference>
<feature type="domain" description="Plastocyanin-like" evidence="13">
    <location>
        <begin position="228"/>
        <end position="337"/>
    </location>
</feature>
<evidence type="ECO:0000259" key="14">
    <source>
        <dbReference type="Pfam" id="PF13473"/>
    </source>
</evidence>
<evidence type="ECO:0000256" key="10">
    <source>
        <dbReference type="ARBA" id="ARBA00023008"/>
    </source>
</evidence>
<proteinExistence type="inferred from homology"/>
<evidence type="ECO:0000256" key="12">
    <source>
        <dbReference type="SAM" id="MobiDB-lite"/>
    </source>
</evidence>
<dbReference type="InterPro" id="IPR011707">
    <property type="entry name" value="Cu-oxidase-like_N"/>
</dbReference>
<evidence type="ECO:0000256" key="3">
    <source>
        <dbReference type="ARBA" id="ARBA00010609"/>
    </source>
</evidence>
<feature type="region of interest" description="Disordered" evidence="12">
    <location>
        <begin position="1"/>
        <end position="40"/>
    </location>
</feature>
<sequence>MTTPTVPAPDLPSHARTAPATTPPATPATPPPTPPARPLGGVATGTALVLLAVLIGVAAQHTTNPATAPNAAAVDVPATGHTTTVQVTADGMRFHPDRITVPAGNRLVIELTNHDNRRHDLVLATGPKTATINRDATAHLDAGVIGGTVEGWCSLPGHRQAGMTLTITTTAGTTSEHEHGPTSASTTAAPLATPQIDPMADPGPAFTAHDATAPTTGTQRIHRLELRVREVTREVAPGVRQQLWTFNGTAPGPTLRGKIGDTFDITLINDGTIDHGIDFHAGALAPDTPMRPIDPGQQLTYRFTATKAGIWMYHCSTMPMLLHIGNGMYGAVIIDPPDLAPVDREYVLTQSELYLGPDGHPGDLTKMQTERPDAVVFNGYPAQYTHRPLTATAGQRVRIWVLDVGPSRPTAFHIVGAQFDTVYREGHYQLRPGDPGGAQVLDLPPAGGGFVETVPPEAGHYPFVSHIMVDAERGARGILDVQGRPS</sequence>
<protein>
    <recommendedName>
        <fullName evidence="6">Copper-containing nitrite reductase</fullName>
        <ecNumber evidence="5">1.7.2.1</ecNumber>
    </recommendedName>
</protein>